<dbReference type="Proteomes" id="UP000318010">
    <property type="component" value="Unassembled WGS sequence"/>
</dbReference>
<sequence length="77" mass="8735">MATEISTTIKADNGEMQTCVLKEKINNQNGRLVYRFKNQHTGVEYLLVKEGGNWRSLNTNTIPEPVFNELCSFANTL</sequence>
<dbReference type="EMBL" id="VOEI01000004">
    <property type="protein sequence ID" value="TWR25390.1"/>
    <property type="molecule type" value="Genomic_DNA"/>
</dbReference>
<accession>A0A563U1T1</accession>
<dbReference type="OrthoDB" id="798828at2"/>
<reference evidence="1 2" key="1">
    <citation type="submission" date="2019-07" db="EMBL/GenBank/DDBJ databases">
        <authorList>
            <person name="Kim J."/>
        </authorList>
    </citation>
    <scope>NUCLEOTIDE SEQUENCE [LARGE SCALE GENOMIC DNA]</scope>
    <source>
        <strain evidence="1 2">MJ1a</strain>
    </source>
</reference>
<organism evidence="1 2">
    <name type="scientific">Mucilaginibacter achroorhodeus</name>
    <dbReference type="NCBI Taxonomy" id="2599294"/>
    <lineage>
        <taxon>Bacteria</taxon>
        <taxon>Pseudomonadati</taxon>
        <taxon>Bacteroidota</taxon>
        <taxon>Sphingobacteriia</taxon>
        <taxon>Sphingobacteriales</taxon>
        <taxon>Sphingobacteriaceae</taxon>
        <taxon>Mucilaginibacter</taxon>
    </lineage>
</organism>
<name>A0A563U1T1_9SPHI</name>
<keyword evidence="2" id="KW-1185">Reference proteome</keyword>
<proteinExistence type="predicted"/>
<protein>
    <submittedName>
        <fullName evidence="1">Uncharacterized protein</fullName>
    </submittedName>
</protein>
<dbReference type="AlphaFoldDB" id="A0A563U1T1"/>
<comment type="caution">
    <text evidence="1">The sequence shown here is derived from an EMBL/GenBank/DDBJ whole genome shotgun (WGS) entry which is preliminary data.</text>
</comment>
<evidence type="ECO:0000313" key="2">
    <source>
        <dbReference type="Proteomes" id="UP000318010"/>
    </source>
</evidence>
<gene>
    <name evidence="1" type="ORF">FPZ42_12365</name>
</gene>
<evidence type="ECO:0000313" key="1">
    <source>
        <dbReference type="EMBL" id="TWR25390.1"/>
    </source>
</evidence>
<dbReference type="RefSeq" id="WP_146271828.1">
    <property type="nucleotide sequence ID" value="NZ_VOEI01000004.1"/>
</dbReference>